<dbReference type="GO" id="GO:0001228">
    <property type="term" value="F:DNA-binding transcription activator activity, RNA polymerase II-specific"/>
    <property type="evidence" value="ECO:0007669"/>
    <property type="project" value="TreeGrafter"/>
</dbReference>
<proteinExistence type="inferred from homology"/>
<dbReference type="CDD" id="cd14688">
    <property type="entry name" value="bZIP_YAP"/>
    <property type="match status" value="1"/>
</dbReference>
<dbReference type="Proteomes" id="UP001201980">
    <property type="component" value="Unassembled WGS sequence"/>
</dbReference>
<accession>A0AAD5RGK0</accession>
<dbReference type="InterPro" id="IPR004827">
    <property type="entry name" value="bZIP"/>
</dbReference>
<feature type="compositionally biased region" description="Low complexity" evidence="5">
    <location>
        <begin position="351"/>
        <end position="370"/>
    </location>
</feature>
<dbReference type="SUPFAM" id="SSF57959">
    <property type="entry name" value="Leucine zipper domain"/>
    <property type="match status" value="1"/>
</dbReference>
<dbReference type="SMART" id="SM00338">
    <property type="entry name" value="BRLZ"/>
    <property type="match status" value="1"/>
</dbReference>
<keyword evidence="8" id="KW-1185">Reference proteome</keyword>
<dbReference type="InterPro" id="IPR046347">
    <property type="entry name" value="bZIP_sf"/>
</dbReference>
<feature type="region of interest" description="Disordered" evidence="5">
    <location>
        <begin position="26"/>
        <end position="177"/>
    </location>
</feature>
<feature type="compositionally biased region" description="Polar residues" evidence="5">
    <location>
        <begin position="41"/>
        <end position="65"/>
    </location>
</feature>
<dbReference type="PROSITE" id="PS00036">
    <property type="entry name" value="BZIP_BASIC"/>
    <property type="match status" value="1"/>
</dbReference>
<feature type="compositionally biased region" description="Polar residues" evidence="5">
    <location>
        <begin position="101"/>
        <end position="112"/>
    </location>
</feature>
<dbReference type="PANTHER" id="PTHR40621:SF6">
    <property type="entry name" value="AP-1-LIKE TRANSCRIPTION FACTOR YAP1-RELATED"/>
    <property type="match status" value="1"/>
</dbReference>
<feature type="compositionally biased region" description="Polar residues" evidence="5">
    <location>
        <begin position="266"/>
        <end position="313"/>
    </location>
</feature>
<gene>
    <name evidence="7" type="ORF">MKZ38_010451</name>
</gene>
<feature type="compositionally biased region" description="Basic and acidic residues" evidence="5">
    <location>
        <begin position="130"/>
        <end position="142"/>
    </location>
</feature>
<dbReference type="Pfam" id="PF08601">
    <property type="entry name" value="PAP1"/>
    <property type="match status" value="2"/>
</dbReference>
<comment type="subcellular location">
    <subcellularLocation>
        <location evidence="2">Cytoplasm</location>
    </subcellularLocation>
    <subcellularLocation>
        <location evidence="1">Nucleus</location>
    </subcellularLocation>
</comment>
<dbReference type="GO" id="GO:0034599">
    <property type="term" value="P:cellular response to oxidative stress"/>
    <property type="evidence" value="ECO:0007669"/>
    <property type="project" value="UniProtKB-ARBA"/>
</dbReference>
<feature type="domain" description="BZIP" evidence="6">
    <location>
        <begin position="152"/>
        <end position="215"/>
    </location>
</feature>
<organism evidence="7 8">
    <name type="scientific">Zalerion maritima</name>
    <dbReference type="NCBI Taxonomy" id="339359"/>
    <lineage>
        <taxon>Eukaryota</taxon>
        <taxon>Fungi</taxon>
        <taxon>Dikarya</taxon>
        <taxon>Ascomycota</taxon>
        <taxon>Pezizomycotina</taxon>
        <taxon>Sordariomycetes</taxon>
        <taxon>Lulworthiomycetidae</taxon>
        <taxon>Lulworthiales</taxon>
        <taxon>Lulworthiaceae</taxon>
        <taxon>Zalerion</taxon>
    </lineage>
</organism>
<dbReference type="PROSITE" id="PS50217">
    <property type="entry name" value="BZIP"/>
    <property type="match status" value="1"/>
</dbReference>
<feature type="compositionally biased region" description="Polar residues" evidence="5">
    <location>
        <begin position="371"/>
        <end position="383"/>
    </location>
</feature>
<evidence type="ECO:0000256" key="3">
    <source>
        <dbReference type="ARBA" id="ARBA00023242"/>
    </source>
</evidence>
<dbReference type="InterPro" id="IPR013910">
    <property type="entry name" value="TF_PAP1"/>
</dbReference>
<dbReference type="Pfam" id="PF00170">
    <property type="entry name" value="bZIP_1"/>
    <property type="match status" value="1"/>
</dbReference>
<comment type="similarity">
    <text evidence="4">Belongs to the bZIP family. YAP subfamily.</text>
</comment>
<dbReference type="InterPro" id="IPR050936">
    <property type="entry name" value="AP-1-like"/>
</dbReference>
<sequence>MTSNPLPNTNGFILTPQQQNLLFAALNSNNPNNTSPHNSALSMSPTSINQSPHPNNDVSAPQDNSFLDYDLSFNPDSSYDFDLGGIDGDMSQGQMIGDLPGTSSSDTPASPDQTEKRSRPEDDDEEEEESSPKRRESTEKIPKKPGRKPLTSEPSSKRKAQNRAAQRAFRERKEKHVKDLETKVEELQKYSESANNENDKLRAQIDRMTSELNQYKKRISLLTTTRSPSNRAGFQWGNAAVSNLNDVNFQFEFPKFGALPGPVPGSAQQITNGSRRSTSVTSKDSQTSPKTVSIANPTSTTDALGRSASHSNDEFSSLNGLFGTAFTNNSMGAGNHHTSYSTDSIGFNPGATNTSSPSASSGSNVGASSSCGTSPEPFNQSPMGSKPLDTLTTIGEETTPAMTTSNNNSSSSNQLGGLDLGSFDWLSNQNQTSFDPQIFGNYREPQENVLSNGFDDPSFFNDAFDLDFLTPFNVPESAVQPRKDILAEIDAQKMDDVTIESTPSVTKPPANFSGQLLTCRKIWEKLQACPKVQSADVDLDGLCKDLKDKAKCTGNGPMLNEKDFKDVITKYVKPECANTALNMAQKPEKA</sequence>
<evidence type="ECO:0000256" key="4">
    <source>
        <dbReference type="ARBA" id="ARBA00038132"/>
    </source>
</evidence>
<dbReference type="PANTHER" id="PTHR40621">
    <property type="entry name" value="TRANSCRIPTION FACTOR KAPC-RELATED"/>
    <property type="match status" value="1"/>
</dbReference>
<evidence type="ECO:0000259" key="6">
    <source>
        <dbReference type="PROSITE" id="PS50217"/>
    </source>
</evidence>
<reference evidence="7" key="1">
    <citation type="submission" date="2022-07" db="EMBL/GenBank/DDBJ databases">
        <title>Draft genome sequence of Zalerion maritima ATCC 34329, a (micro)plastics degrading marine fungus.</title>
        <authorList>
            <person name="Paco A."/>
            <person name="Goncalves M.F.M."/>
            <person name="Rocha-Santos T.A.P."/>
            <person name="Alves A."/>
        </authorList>
    </citation>
    <scope>NUCLEOTIDE SEQUENCE</scope>
    <source>
        <strain evidence="7">ATCC 34329</strain>
    </source>
</reference>
<name>A0AAD5RGK0_9PEZI</name>
<evidence type="ECO:0000256" key="2">
    <source>
        <dbReference type="ARBA" id="ARBA00004496"/>
    </source>
</evidence>
<dbReference type="Gene3D" id="1.10.238.100">
    <property type="entry name" value="YAP1 redox domain. Chain B"/>
    <property type="match status" value="1"/>
</dbReference>
<feature type="region of interest" description="Disordered" evidence="5">
    <location>
        <begin position="351"/>
        <end position="391"/>
    </location>
</feature>
<evidence type="ECO:0000256" key="5">
    <source>
        <dbReference type="SAM" id="MobiDB-lite"/>
    </source>
</evidence>
<dbReference type="GO" id="GO:0000976">
    <property type="term" value="F:transcription cis-regulatory region binding"/>
    <property type="evidence" value="ECO:0007669"/>
    <property type="project" value="InterPro"/>
</dbReference>
<protein>
    <submittedName>
        <fullName evidence="7">PAP1-domain-containing protein</fullName>
    </submittedName>
</protein>
<evidence type="ECO:0000256" key="1">
    <source>
        <dbReference type="ARBA" id="ARBA00004123"/>
    </source>
</evidence>
<comment type="caution">
    <text evidence="7">The sequence shown here is derived from an EMBL/GenBank/DDBJ whole genome shotgun (WGS) entry which is preliminary data.</text>
</comment>
<dbReference type="GO" id="GO:0090575">
    <property type="term" value="C:RNA polymerase II transcription regulator complex"/>
    <property type="evidence" value="ECO:0007669"/>
    <property type="project" value="TreeGrafter"/>
</dbReference>
<dbReference type="InterPro" id="IPR023167">
    <property type="entry name" value="Yap1_redox_dom_sf"/>
</dbReference>
<feature type="compositionally biased region" description="Low complexity" evidence="5">
    <location>
        <begin position="26"/>
        <end position="40"/>
    </location>
</feature>
<dbReference type="SUPFAM" id="SSF111430">
    <property type="entry name" value="YAP1 redox domain"/>
    <property type="match status" value="1"/>
</dbReference>
<evidence type="ECO:0000313" key="7">
    <source>
        <dbReference type="EMBL" id="KAJ2892003.1"/>
    </source>
</evidence>
<dbReference type="EMBL" id="JAKWBI020000921">
    <property type="protein sequence ID" value="KAJ2892003.1"/>
    <property type="molecule type" value="Genomic_DNA"/>
</dbReference>
<feature type="compositionally biased region" description="Basic and acidic residues" evidence="5">
    <location>
        <begin position="168"/>
        <end position="177"/>
    </location>
</feature>
<dbReference type="GO" id="GO:0005737">
    <property type="term" value="C:cytoplasm"/>
    <property type="evidence" value="ECO:0007669"/>
    <property type="project" value="UniProtKB-SubCell"/>
</dbReference>
<keyword evidence="3" id="KW-0539">Nucleus</keyword>
<feature type="region of interest" description="Disordered" evidence="5">
    <location>
        <begin position="260"/>
        <end position="313"/>
    </location>
</feature>
<dbReference type="Gene3D" id="1.20.5.170">
    <property type="match status" value="1"/>
</dbReference>
<dbReference type="FunFam" id="1.20.5.170:FF:000067">
    <property type="entry name" value="BZIP transcription factor"/>
    <property type="match status" value="1"/>
</dbReference>
<dbReference type="AlphaFoldDB" id="A0AAD5RGK0"/>
<evidence type="ECO:0000313" key="8">
    <source>
        <dbReference type="Proteomes" id="UP001201980"/>
    </source>
</evidence>